<reference evidence="3" key="4">
    <citation type="submission" date="2019-03" db="UniProtKB">
        <authorList>
            <consortium name="EnsemblPlants"/>
        </authorList>
    </citation>
    <scope>IDENTIFICATION</scope>
</reference>
<feature type="compositionally biased region" description="Polar residues" evidence="1">
    <location>
        <begin position="368"/>
        <end position="383"/>
    </location>
</feature>
<feature type="compositionally biased region" description="Acidic residues" evidence="1">
    <location>
        <begin position="573"/>
        <end position="596"/>
    </location>
</feature>
<dbReference type="AlphaFoldDB" id="A0A453F4Q9"/>
<feature type="compositionally biased region" description="Basic and acidic residues" evidence="1">
    <location>
        <begin position="351"/>
        <end position="360"/>
    </location>
</feature>
<dbReference type="SMART" id="SM00320">
    <property type="entry name" value="WD40"/>
    <property type="match status" value="5"/>
</dbReference>
<proteinExistence type="predicted"/>
<feature type="domain" description="Small-subunit processome Utp12" evidence="2">
    <location>
        <begin position="451"/>
        <end position="549"/>
    </location>
</feature>
<dbReference type="InterPro" id="IPR001680">
    <property type="entry name" value="WD40_rpt"/>
</dbReference>
<dbReference type="SUPFAM" id="SSF50978">
    <property type="entry name" value="WD40 repeat-like"/>
    <property type="match status" value="1"/>
</dbReference>
<reference evidence="3" key="5">
    <citation type="journal article" date="2021" name="G3 (Bethesda)">
        <title>Aegilops tauschii genome assembly Aet v5.0 features greater sequence contiguity and improved annotation.</title>
        <authorList>
            <person name="Wang L."/>
            <person name="Zhu T."/>
            <person name="Rodriguez J.C."/>
            <person name="Deal K.R."/>
            <person name="Dubcovsky J."/>
            <person name="McGuire P.E."/>
            <person name="Lux T."/>
            <person name="Spannagl M."/>
            <person name="Mayer K.F.X."/>
            <person name="Baldrich P."/>
            <person name="Meyers B.C."/>
            <person name="Huo N."/>
            <person name="Gu Y.Q."/>
            <person name="Zhou H."/>
            <person name="Devos K.M."/>
            <person name="Bennetzen J.L."/>
            <person name="Unver T."/>
            <person name="Budak H."/>
            <person name="Gulick P.J."/>
            <person name="Galiba G."/>
            <person name="Kalapos B."/>
            <person name="Nelson D.R."/>
            <person name="Li P."/>
            <person name="You F.M."/>
            <person name="Luo M.C."/>
            <person name="Dvorak J."/>
        </authorList>
    </citation>
    <scope>NUCLEOTIDE SEQUENCE [LARGE SCALE GENOMIC DNA]</scope>
    <source>
        <strain evidence="3">cv. AL8/78</strain>
    </source>
</reference>
<dbReference type="Pfam" id="PF00400">
    <property type="entry name" value="WD40"/>
    <property type="match status" value="2"/>
</dbReference>
<evidence type="ECO:0000259" key="2">
    <source>
        <dbReference type="Pfam" id="PF04003"/>
    </source>
</evidence>
<feature type="compositionally biased region" description="Basic and acidic residues" evidence="1">
    <location>
        <begin position="599"/>
        <end position="611"/>
    </location>
</feature>
<feature type="region of interest" description="Disordered" evidence="1">
    <location>
        <begin position="350"/>
        <end position="383"/>
    </location>
</feature>
<dbReference type="InterPro" id="IPR015943">
    <property type="entry name" value="WD40/YVTN_repeat-like_dom_sf"/>
</dbReference>
<evidence type="ECO:0000313" key="4">
    <source>
        <dbReference type="Proteomes" id="UP000015105"/>
    </source>
</evidence>
<reference evidence="4" key="1">
    <citation type="journal article" date="2014" name="Science">
        <title>Ancient hybridizations among the ancestral genomes of bread wheat.</title>
        <authorList>
            <consortium name="International Wheat Genome Sequencing Consortium,"/>
            <person name="Marcussen T."/>
            <person name="Sandve S.R."/>
            <person name="Heier L."/>
            <person name="Spannagl M."/>
            <person name="Pfeifer M."/>
            <person name="Jakobsen K.S."/>
            <person name="Wulff B.B."/>
            <person name="Steuernagel B."/>
            <person name="Mayer K.F."/>
            <person name="Olsen O.A."/>
        </authorList>
    </citation>
    <scope>NUCLEOTIDE SEQUENCE [LARGE SCALE GENOMIC DNA]</scope>
    <source>
        <strain evidence="4">cv. AL8/78</strain>
    </source>
</reference>
<dbReference type="Gene3D" id="2.130.10.10">
    <property type="entry name" value="YVTN repeat-like/Quinoprotein amine dehydrogenase"/>
    <property type="match status" value="1"/>
</dbReference>
<dbReference type="EnsemblPlants" id="AET3Gv20574000.3">
    <property type="protein sequence ID" value="AET3Gv20574000.3"/>
    <property type="gene ID" value="AET3Gv20574000"/>
</dbReference>
<protein>
    <recommendedName>
        <fullName evidence="2">Small-subunit processome Utp12 domain-containing protein</fullName>
    </recommendedName>
</protein>
<dbReference type="Pfam" id="PF04003">
    <property type="entry name" value="Utp12"/>
    <property type="match status" value="1"/>
</dbReference>
<dbReference type="STRING" id="200361.A0A453F4Q9"/>
<reference evidence="4" key="2">
    <citation type="journal article" date="2017" name="Nat. Plants">
        <title>The Aegilops tauschii genome reveals multiple impacts of transposons.</title>
        <authorList>
            <person name="Zhao G."/>
            <person name="Zou C."/>
            <person name="Li K."/>
            <person name="Wang K."/>
            <person name="Li T."/>
            <person name="Gao L."/>
            <person name="Zhang X."/>
            <person name="Wang H."/>
            <person name="Yang Z."/>
            <person name="Liu X."/>
            <person name="Jiang W."/>
            <person name="Mao L."/>
            <person name="Kong X."/>
            <person name="Jiao Y."/>
            <person name="Jia J."/>
        </authorList>
    </citation>
    <scope>NUCLEOTIDE SEQUENCE [LARGE SCALE GENOMIC DNA]</scope>
    <source>
        <strain evidence="4">cv. AL8/78</strain>
    </source>
</reference>
<evidence type="ECO:0000256" key="1">
    <source>
        <dbReference type="SAM" id="MobiDB-lite"/>
    </source>
</evidence>
<dbReference type="Gramene" id="AET3Gv20574000.3">
    <property type="protein sequence ID" value="AET3Gv20574000.3"/>
    <property type="gene ID" value="AET3Gv20574000"/>
</dbReference>
<reference evidence="3" key="3">
    <citation type="journal article" date="2017" name="Nature">
        <title>Genome sequence of the progenitor of the wheat D genome Aegilops tauschii.</title>
        <authorList>
            <person name="Luo M.C."/>
            <person name="Gu Y.Q."/>
            <person name="Puiu D."/>
            <person name="Wang H."/>
            <person name="Twardziok S.O."/>
            <person name="Deal K.R."/>
            <person name="Huo N."/>
            <person name="Zhu T."/>
            <person name="Wang L."/>
            <person name="Wang Y."/>
            <person name="McGuire P.E."/>
            <person name="Liu S."/>
            <person name="Long H."/>
            <person name="Ramasamy R.K."/>
            <person name="Rodriguez J.C."/>
            <person name="Van S.L."/>
            <person name="Yuan L."/>
            <person name="Wang Z."/>
            <person name="Xia Z."/>
            <person name="Xiao L."/>
            <person name="Anderson O.D."/>
            <person name="Ouyang S."/>
            <person name="Liang Y."/>
            <person name="Zimin A.V."/>
            <person name="Pertea G."/>
            <person name="Qi P."/>
            <person name="Bennetzen J.L."/>
            <person name="Dai X."/>
            <person name="Dawson M.W."/>
            <person name="Muller H.G."/>
            <person name="Kugler K."/>
            <person name="Rivarola-Duarte L."/>
            <person name="Spannagl M."/>
            <person name="Mayer K.F.X."/>
            <person name="Lu F.H."/>
            <person name="Bevan M.W."/>
            <person name="Leroy P."/>
            <person name="Li P."/>
            <person name="You F.M."/>
            <person name="Sun Q."/>
            <person name="Liu Z."/>
            <person name="Lyons E."/>
            <person name="Wicker T."/>
            <person name="Salzberg S.L."/>
            <person name="Devos K.M."/>
            <person name="Dvorak J."/>
        </authorList>
    </citation>
    <scope>NUCLEOTIDE SEQUENCE [LARGE SCALE GENOMIC DNA]</scope>
    <source>
        <strain evidence="3">cv. AL8/78</strain>
    </source>
</reference>
<keyword evidence="4" id="KW-1185">Reference proteome</keyword>
<sequence length="611" mass="67440">APLRRYRQVMAATPPPPDAFAFSSDGELFAAVSDRRIQVWSTREGQKIAGWTDPIAAHDDSYSCIACSFVQKKHTKDGDLIVVAVGTANGVVLALDSTGVIWKSACHTGKVISLHFSKQGRVLITASRDGVICELDTWTGKSKDTLKALKKSINSLTVSHDEKFMVVSAKTTKLYSMKDKKEILKIPSDDGPIQLMSVSDEAHTLVSYTNNNKEVKVWSCDHQNCTVVSTVSLAMHTQPKTVECKRSTSSEAGGIVLAVSKKGVAYVWDLQTLSQDEILPIKISVKKSLDKKGRVPIILAKLCDVKEDNTIKVHVVFGSLDCLQFKIVVLGENCEDINLVAESDALASEEQDAKVNNKMDDEQDRQENTNLTRQGRPNKRTASVLDSITDTVKEGNPEYNLDEPTMEQKLESLNLLNKSEFLEEQSASLAPPSADSVYILLKQALRADDHAELLKCMYNRDEKVIVKSVSLLTPGDALKLLKFFVSSIQSRGAKLVCLLPWLQTLLSRHMSSIVSQESSLLLLNSLYQLIDARTSTFKSALQLSTTLDYRFSEIADEETDEEEAAAPIVYEDKDTEDEESDIDAMETDGESEELGDVTDALRHSDGSERVL</sequence>
<dbReference type="Proteomes" id="UP000015105">
    <property type="component" value="Chromosome 3D"/>
</dbReference>
<evidence type="ECO:0000313" key="3">
    <source>
        <dbReference type="EnsemblPlants" id="AET3Gv20574000.3"/>
    </source>
</evidence>
<feature type="region of interest" description="Disordered" evidence="1">
    <location>
        <begin position="556"/>
        <end position="611"/>
    </location>
</feature>
<dbReference type="InterPro" id="IPR036322">
    <property type="entry name" value="WD40_repeat_dom_sf"/>
</dbReference>
<name>A0A453F4Q9_AEGTS</name>
<accession>A0A453F4Q9</accession>
<dbReference type="InterPro" id="IPR007148">
    <property type="entry name" value="SSU_processome_Utp12"/>
</dbReference>
<dbReference type="PANTHER" id="PTHR45290">
    <property type="entry name" value="OS03G0300300 PROTEIN"/>
    <property type="match status" value="1"/>
</dbReference>
<dbReference type="PANTHER" id="PTHR45290:SF3">
    <property type="entry name" value="OS01G0649000 PROTEIN"/>
    <property type="match status" value="1"/>
</dbReference>
<organism evidence="3 4">
    <name type="scientific">Aegilops tauschii subsp. strangulata</name>
    <name type="common">Goatgrass</name>
    <dbReference type="NCBI Taxonomy" id="200361"/>
    <lineage>
        <taxon>Eukaryota</taxon>
        <taxon>Viridiplantae</taxon>
        <taxon>Streptophyta</taxon>
        <taxon>Embryophyta</taxon>
        <taxon>Tracheophyta</taxon>
        <taxon>Spermatophyta</taxon>
        <taxon>Magnoliopsida</taxon>
        <taxon>Liliopsida</taxon>
        <taxon>Poales</taxon>
        <taxon>Poaceae</taxon>
        <taxon>BOP clade</taxon>
        <taxon>Pooideae</taxon>
        <taxon>Triticodae</taxon>
        <taxon>Triticeae</taxon>
        <taxon>Triticinae</taxon>
        <taxon>Aegilops</taxon>
    </lineage>
</organism>